<keyword evidence="2" id="KW-1185">Reference proteome</keyword>
<proteinExistence type="predicted"/>
<dbReference type="Proteomes" id="UP000509750">
    <property type="component" value="Plasmid unnamed3"/>
</dbReference>
<geneLocation type="plasmid" evidence="1 2">
    <name>unnamed3</name>
</geneLocation>
<accession>A0A7D5KP99</accession>
<dbReference type="AlphaFoldDB" id="A0A7D5KP99"/>
<organism evidence="1 2">
    <name type="scientific">Halorarum halophilum</name>
    <dbReference type="NCBI Taxonomy" id="2743090"/>
    <lineage>
        <taxon>Archaea</taxon>
        <taxon>Methanobacteriati</taxon>
        <taxon>Methanobacteriota</taxon>
        <taxon>Stenosarchaea group</taxon>
        <taxon>Halobacteria</taxon>
        <taxon>Halobacteriales</taxon>
        <taxon>Haloferacaceae</taxon>
        <taxon>Halorarum</taxon>
    </lineage>
</organism>
<dbReference type="RefSeq" id="WP_179171629.1">
    <property type="nucleotide sequence ID" value="NZ_CP058532.1"/>
</dbReference>
<evidence type="ECO:0000313" key="1">
    <source>
        <dbReference type="EMBL" id="QLG30055.1"/>
    </source>
</evidence>
<protein>
    <submittedName>
        <fullName evidence="1">Uncharacterized protein</fullName>
    </submittedName>
</protein>
<dbReference type="EMBL" id="CP058532">
    <property type="protein sequence ID" value="QLG30055.1"/>
    <property type="molecule type" value="Genomic_DNA"/>
</dbReference>
<gene>
    <name evidence="1" type="ORF">HUG10_20945</name>
</gene>
<keyword evidence="1" id="KW-0614">Plasmid</keyword>
<dbReference type="KEGG" id="halg:HUG10_20945"/>
<sequence length="115" mass="12902">MREEIPPADELEWIEMSIHAWTRWSQWTDSPGVGPIIAWNMAESITGDHGLYCDEARYFEPANVVLLVAKDDDVDEETPRTMVTVMTGATIKSKAREAILRITAIDPVDAEVVQS</sequence>
<evidence type="ECO:0000313" key="2">
    <source>
        <dbReference type="Proteomes" id="UP000509750"/>
    </source>
</evidence>
<name>A0A7D5KP99_9EURY</name>
<reference evidence="1 2" key="1">
    <citation type="submission" date="2020-07" db="EMBL/GenBank/DDBJ databases">
        <title>Gai3-2, isolated from salt lake.</title>
        <authorList>
            <person name="Cui H."/>
            <person name="Shi X."/>
        </authorList>
    </citation>
    <scope>NUCLEOTIDE SEQUENCE [LARGE SCALE GENOMIC DNA]</scope>
    <source>
        <strain evidence="1 2">Gai3-2</strain>
        <plasmid evidence="1 2">unnamed3</plasmid>
    </source>
</reference>
<dbReference type="GeneID" id="56031356"/>